<name>A0A9X4MGC4_9CYAN</name>
<dbReference type="AlphaFoldDB" id="A0A9X4MGC4"/>
<reference evidence="3" key="1">
    <citation type="submission" date="2019-05" db="EMBL/GenBank/DDBJ databases">
        <title>Whole genome sequencing of Pseudanabaena catenata USMAC16.</title>
        <authorList>
            <person name="Khan Z."/>
            <person name="Omar W.M."/>
            <person name="Convey P."/>
            <person name="Merican F."/>
            <person name="Najimudin N."/>
        </authorList>
    </citation>
    <scope>NUCLEOTIDE SEQUENCE</scope>
    <source>
        <strain evidence="3">USMAC16</strain>
    </source>
</reference>
<dbReference type="Pfam" id="PF04012">
    <property type="entry name" value="PspA_IM30"/>
    <property type="match status" value="1"/>
</dbReference>
<keyword evidence="2" id="KW-0175">Coiled coil</keyword>
<proteinExistence type="inferred from homology"/>
<organism evidence="3 4">
    <name type="scientific">Pseudanabaena catenata USMAC16</name>
    <dbReference type="NCBI Taxonomy" id="1855837"/>
    <lineage>
        <taxon>Bacteria</taxon>
        <taxon>Bacillati</taxon>
        <taxon>Cyanobacteriota</taxon>
        <taxon>Cyanophyceae</taxon>
        <taxon>Pseudanabaenales</taxon>
        <taxon>Pseudanabaenaceae</taxon>
        <taxon>Pseudanabaena</taxon>
    </lineage>
</organism>
<gene>
    <name evidence="3" type="ORF">FEV09_22730</name>
</gene>
<evidence type="ECO:0000313" key="3">
    <source>
        <dbReference type="EMBL" id="MDG3497351.1"/>
    </source>
</evidence>
<keyword evidence="4" id="KW-1185">Reference proteome</keyword>
<feature type="coiled-coil region" evidence="2">
    <location>
        <begin position="108"/>
        <end position="149"/>
    </location>
</feature>
<dbReference type="InterPro" id="IPR007157">
    <property type="entry name" value="PspA_VIPP1"/>
</dbReference>
<protein>
    <submittedName>
        <fullName evidence="3">PspA/IM30 family protein</fullName>
    </submittedName>
</protein>
<dbReference type="PANTHER" id="PTHR31088:SF6">
    <property type="entry name" value="PHAGE SHOCK PROTEIN A"/>
    <property type="match status" value="1"/>
</dbReference>
<comment type="caution">
    <text evidence="3">The sequence shown here is derived from an EMBL/GenBank/DDBJ whole genome shotgun (WGS) entry which is preliminary data.</text>
</comment>
<evidence type="ECO:0000313" key="4">
    <source>
        <dbReference type="Proteomes" id="UP001152872"/>
    </source>
</evidence>
<dbReference type="Proteomes" id="UP001152872">
    <property type="component" value="Unassembled WGS sequence"/>
</dbReference>
<dbReference type="EMBL" id="VBTY01000338">
    <property type="protein sequence ID" value="MDG3497351.1"/>
    <property type="molecule type" value="Genomic_DNA"/>
</dbReference>
<accession>A0A9X4MGC4</accession>
<comment type="similarity">
    <text evidence="1">Belongs to the PspA/Vipp/IM30 family.</text>
</comment>
<evidence type="ECO:0000256" key="1">
    <source>
        <dbReference type="ARBA" id="ARBA00043985"/>
    </source>
</evidence>
<dbReference type="RefSeq" id="WP_009629578.1">
    <property type="nucleotide sequence ID" value="NZ_VBTY01000338.1"/>
</dbReference>
<evidence type="ECO:0000256" key="2">
    <source>
        <dbReference type="SAM" id="Coils"/>
    </source>
</evidence>
<feature type="coiled-coil region" evidence="2">
    <location>
        <begin position="40"/>
        <end position="74"/>
    </location>
</feature>
<sequence>MGLLDRIGMVVKSNVNAMVTAAEDPEKILEQSIIDMQEDLVQLRQAVAQSMAALKRQEQQYNQSATQSQEWEKRAMLALQKGDENLAREALSRKKTHADAAATLKVGLDQQTTQVDTLKKNLIAIEGKISEAKTKKEMLKARLQSAKAQENLNNMLGKVNTNSAAATFERMEERVLLAEAKAGASAELGMDNLESQFAQLEAGSGVDDELAALKAKMLTSSPAPQGALPPSDAAKKPTVGAAIDAELEALRRQMGN</sequence>
<dbReference type="PANTHER" id="PTHR31088">
    <property type="entry name" value="MEMBRANE-ASSOCIATED PROTEIN VIPP1, CHLOROPLASTIC"/>
    <property type="match status" value="1"/>
</dbReference>